<dbReference type="Proteomes" id="UP001164250">
    <property type="component" value="Chromosome 5"/>
</dbReference>
<keyword evidence="2" id="KW-1185">Reference proteome</keyword>
<evidence type="ECO:0000313" key="2">
    <source>
        <dbReference type="Proteomes" id="UP001164250"/>
    </source>
</evidence>
<evidence type="ECO:0000313" key="1">
    <source>
        <dbReference type="EMBL" id="KAJ0097202.1"/>
    </source>
</evidence>
<accession>A0ACC1BED2</accession>
<reference evidence="2" key="1">
    <citation type="journal article" date="2023" name="G3 (Bethesda)">
        <title>Genome assembly and association tests identify interacting loci associated with vigor, precocity, and sex in interspecific pistachio rootstocks.</title>
        <authorList>
            <person name="Palmer W."/>
            <person name="Jacygrad E."/>
            <person name="Sagayaradj S."/>
            <person name="Cavanaugh K."/>
            <person name="Han R."/>
            <person name="Bertier L."/>
            <person name="Beede B."/>
            <person name="Kafkas S."/>
            <person name="Golino D."/>
            <person name="Preece J."/>
            <person name="Michelmore R."/>
        </authorList>
    </citation>
    <scope>NUCLEOTIDE SEQUENCE [LARGE SCALE GENOMIC DNA]</scope>
</reference>
<protein>
    <submittedName>
        <fullName evidence="1">Uncharacterized protein</fullName>
    </submittedName>
</protein>
<organism evidence="1 2">
    <name type="scientific">Pistacia atlantica</name>
    <dbReference type="NCBI Taxonomy" id="434234"/>
    <lineage>
        <taxon>Eukaryota</taxon>
        <taxon>Viridiplantae</taxon>
        <taxon>Streptophyta</taxon>
        <taxon>Embryophyta</taxon>
        <taxon>Tracheophyta</taxon>
        <taxon>Spermatophyta</taxon>
        <taxon>Magnoliopsida</taxon>
        <taxon>eudicotyledons</taxon>
        <taxon>Gunneridae</taxon>
        <taxon>Pentapetalae</taxon>
        <taxon>rosids</taxon>
        <taxon>malvids</taxon>
        <taxon>Sapindales</taxon>
        <taxon>Anacardiaceae</taxon>
        <taxon>Pistacia</taxon>
    </lineage>
</organism>
<sequence length="419" mass="46173">MEMVEDVVIVGAGIAGLATAVALKRVGVRAMVLERADGLRATGSALTLFPNAWLALDALGVSHKLTSLYSPFKKGRTINIDTGIDQRFPLRGIMNDQEHGPRSVHRKTLLKALADELPAETIRFCSKPAAIQTEEQEGSTIVILRMEDGTIIKTKILIGCDGVHSMVARWLGLAEAANSGRSAARGLAVFPEGHGLEPEVQQLKHMDKRGGIIPIDDKEVYWYLTCTSPPKGAEMPRNSELILKEVSENYARNFPQHYLEIIQHSDLSTVTWAPLMFRYPWKIILGNLSKGNVTVAGDAMHPMTPDFGQGGCAALEDAVVLGRFIGNSIISNRRLVPENMARALGGYAQERRWRAAWLITGSYTLWWVQQSELKWWMKFFRTAVTILISILSLRNANFNCGNLPTGSCDKSGGNSLKIH</sequence>
<name>A0ACC1BED2_9ROSI</name>
<comment type="caution">
    <text evidence="1">The sequence shown here is derived from an EMBL/GenBank/DDBJ whole genome shotgun (WGS) entry which is preliminary data.</text>
</comment>
<proteinExistence type="predicted"/>
<dbReference type="EMBL" id="CM047901">
    <property type="protein sequence ID" value="KAJ0097202.1"/>
    <property type="molecule type" value="Genomic_DNA"/>
</dbReference>
<gene>
    <name evidence="1" type="ORF">Patl1_27742</name>
</gene>